<feature type="domain" description="tRNA-specific 2-thiouridylase MnmA-like C-terminal" evidence="1">
    <location>
        <begin position="12"/>
        <end position="65"/>
    </location>
</feature>
<dbReference type="EMBL" id="AZMM01002140">
    <property type="protein sequence ID" value="ETJ43834.1"/>
    <property type="molecule type" value="Genomic_DNA"/>
</dbReference>
<organism evidence="2">
    <name type="scientific">human gut metagenome</name>
    <dbReference type="NCBI Taxonomy" id="408170"/>
    <lineage>
        <taxon>unclassified sequences</taxon>
        <taxon>metagenomes</taxon>
        <taxon>organismal metagenomes</taxon>
    </lineage>
</organism>
<evidence type="ECO:0000313" key="2">
    <source>
        <dbReference type="EMBL" id="ETJ43834.1"/>
    </source>
</evidence>
<feature type="non-terminal residue" evidence="2">
    <location>
        <position position="1"/>
    </location>
</feature>
<dbReference type="Gene3D" id="2.40.30.10">
    <property type="entry name" value="Translation factors"/>
    <property type="match status" value="1"/>
</dbReference>
<accession>W1YRQ5</accession>
<gene>
    <name evidence="2" type="ORF">Q604_UNBC02140G0001</name>
</gene>
<proteinExistence type="predicted"/>
<comment type="caution">
    <text evidence="2">The sequence shown here is derived from an EMBL/GenBank/DDBJ whole genome shotgun (WGS) entry which is preliminary data.</text>
</comment>
<reference evidence="2" key="1">
    <citation type="submission" date="2013-12" db="EMBL/GenBank/DDBJ databases">
        <title>A Varibaculum cambriense genome reconstructed from a premature infant gut community with otherwise low bacterial novelty that shifts toward anaerobic metabolism during the third week of life.</title>
        <authorList>
            <person name="Brown C.T."/>
            <person name="Sharon I."/>
            <person name="Thomas B.C."/>
            <person name="Castelle C.J."/>
            <person name="Morowitz M.J."/>
            <person name="Banfield J.F."/>
        </authorList>
    </citation>
    <scope>NUCLEOTIDE SEQUENCE</scope>
</reference>
<name>W1YRQ5_9ZZZZ</name>
<dbReference type="InterPro" id="IPR046885">
    <property type="entry name" value="MnmA-like_C"/>
</dbReference>
<dbReference type="AlphaFoldDB" id="W1YRQ5"/>
<dbReference type="Pfam" id="PF20258">
    <property type="entry name" value="tRNA_Me_trans_C"/>
    <property type="match status" value="1"/>
</dbReference>
<protein>
    <submittedName>
        <fullName evidence="2">tRNA-specific 2-thiouridylase MnmA</fullName>
    </submittedName>
</protein>
<sequence length="71" mass="7104">GVTEAGMGWAGVAVQVRAHGRPVSADVTVDPSSTTLHARLHEPLRGLAAGQSVVVYGGADGEQVLAQATVA</sequence>
<evidence type="ECO:0000259" key="1">
    <source>
        <dbReference type="Pfam" id="PF20258"/>
    </source>
</evidence>